<dbReference type="EMBL" id="QWET01000018">
    <property type="protein sequence ID" value="RIH63651.1"/>
    <property type="molecule type" value="Genomic_DNA"/>
</dbReference>
<feature type="domain" description="SnoaL-like" evidence="1">
    <location>
        <begin position="36"/>
        <end position="146"/>
    </location>
</feature>
<accession>A0A399CZ24</accession>
<dbReference type="SUPFAM" id="SSF54427">
    <property type="entry name" value="NTF2-like"/>
    <property type="match status" value="1"/>
</dbReference>
<evidence type="ECO:0000313" key="3">
    <source>
        <dbReference type="Proteomes" id="UP000266441"/>
    </source>
</evidence>
<evidence type="ECO:0000313" key="2">
    <source>
        <dbReference type="EMBL" id="RIH63651.1"/>
    </source>
</evidence>
<dbReference type="OrthoDB" id="271716at2"/>
<gene>
    <name evidence="2" type="ORF">D1164_18900</name>
</gene>
<protein>
    <recommendedName>
        <fullName evidence="1">SnoaL-like domain-containing protein</fullName>
    </recommendedName>
</protein>
<dbReference type="Proteomes" id="UP000266441">
    <property type="component" value="Unassembled WGS sequence"/>
</dbReference>
<reference evidence="2 3" key="1">
    <citation type="journal article" date="2015" name="Int. J. Syst. Evol. Microbiol.">
        <title>Mariniphaga sediminis sp. nov., isolated from coastal sediment.</title>
        <authorList>
            <person name="Wang F.Q."/>
            <person name="Shen Q.Y."/>
            <person name="Chen G.J."/>
            <person name="Du Z.J."/>
        </authorList>
    </citation>
    <scope>NUCLEOTIDE SEQUENCE [LARGE SCALE GENOMIC DNA]</scope>
    <source>
        <strain evidence="2 3">SY21</strain>
    </source>
</reference>
<evidence type="ECO:0000259" key="1">
    <source>
        <dbReference type="Pfam" id="PF13474"/>
    </source>
</evidence>
<dbReference type="RefSeq" id="WP_119351460.1">
    <property type="nucleotide sequence ID" value="NZ_QWET01000018.1"/>
</dbReference>
<proteinExistence type="predicted"/>
<dbReference type="Pfam" id="PF13474">
    <property type="entry name" value="SnoaL_3"/>
    <property type="match status" value="1"/>
</dbReference>
<dbReference type="AlphaFoldDB" id="A0A399CZ24"/>
<sequence>MKRNFLFFCLMVVTMIACQQKTEVKTPDFETEKATVDSFINQFNASFSTKDVAFLTSSLTEDAVYLGTDPSENMSKQQITELWTEMFAQTDTFPGIHFISDRLIKLAPDGNSATVVDQHMMPMYTPKIPWRNVYHLTKINGAWKIYFGSSAFIPKNEDIPKLNAAMEQDSF</sequence>
<dbReference type="InterPro" id="IPR037401">
    <property type="entry name" value="SnoaL-like"/>
</dbReference>
<dbReference type="PROSITE" id="PS51257">
    <property type="entry name" value="PROKAR_LIPOPROTEIN"/>
    <property type="match status" value="1"/>
</dbReference>
<name>A0A399CZ24_9BACT</name>
<comment type="caution">
    <text evidence="2">The sequence shown here is derived from an EMBL/GenBank/DDBJ whole genome shotgun (WGS) entry which is preliminary data.</text>
</comment>
<dbReference type="Gene3D" id="3.10.450.50">
    <property type="match status" value="1"/>
</dbReference>
<dbReference type="InterPro" id="IPR032710">
    <property type="entry name" value="NTF2-like_dom_sf"/>
</dbReference>
<keyword evidence="3" id="KW-1185">Reference proteome</keyword>
<organism evidence="2 3">
    <name type="scientific">Mariniphaga sediminis</name>
    <dbReference type="NCBI Taxonomy" id="1628158"/>
    <lineage>
        <taxon>Bacteria</taxon>
        <taxon>Pseudomonadati</taxon>
        <taxon>Bacteroidota</taxon>
        <taxon>Bacteroidia</taxon>
        <taxon>Marinilabiliales</taxon>
        <taxon>Prolixibacteraceae</taxon>
        <taxon>Mariniphaga</taxon>
    </lineage>
</organism>